<dbReference type="KEGG" id="sus:Acid_1731"/>
<keyword evidence="1" id="KW-0472">Membrane</keyword>
<proteinExistence type="predicted"/>
<reference evidence="2" key="1">
    <citation type="submission" date="2006-10" db="EMBL/GenBank/DDBJ databases">
        <title>Complete sequence of Solibacter usitatus Ellin6076.</title>
        <authorList>
            <consortium name="US DOE Joint Genome Institute"/>
            <person name="Copeland A."/>
            <person name="Lucas S."/>
            <person name="Lapidus A."/>
            <person name="Barry K."/>
            <person name="Detter J.C."/>
            <person name="Glavina del Rio T."/>
            <person name="Hammon N."/>
            <person name="Israni S."/>
            <person name="Dalin E."/>
            <person name="Tice H."/>
            <person name="Pitluck S."/>
            <person name="Thompson L.S."/>
            <person name="Brettin T."/>
            <person name="Bruce D."/>
            <person name="Han C."/>
            <person name="Tapia R."/>
            <person name="Gilna P."/>
            <person name="Schmutz J."/>
            <person name="Larimer F."/>
            <person name="Land M."/>
            <person name="Hauser L."/>
            <person name="Kyrpides N."/>
            <person name="Mikhailova N."/>
            <person name="Janssen P.H."/>
            <person name="Kuske C.R."/>
            <person name="Richardson P."/>
        </authorList>
    </citation>
    <scope>NUCLEOTIDE SEQUENCE</scope>
    <source>
        <strain evidence="2">Ellin6076</strain>
    </source>
</reference>
<feature type="transmembrane region" description="Helical" evidence="1">
    <location>
        <begin position="98"/>
        <end position="119"/>
    </location>
</feature>
<evidence type="ECO:0000256" key="1">
    <source>
        <dbReference type="SAM" id="Phobius"/>
    </source>
</evidence>
<dbReference type="AlphaFoldDB" id="Q027T6"/>
<feature type="transmembrane region" description="Helical" evidence="1">
    <location>
        <begin position="7"/>
        <end position="26"/>
    </location>
</feature>
<accession>Q027T6</accession>
<sequence precursor="true">MSRAPEWLIMVGGCGFISMLGLSAYWEPNIRLLHFFQAWMYVATMALARRRNAWGYFLGTSAAGLWIYANLFATTFFFNGLQQLSQWVHTGRLDRADLLIAVPAWFSNLLVVTGCVWGYRRLPARSGSDAGRLLLSFALATGFFALDMAIFQPRYLGLFPRMLHPHWP</sequence>
<name>Q027T6_SOLUE</name>
<dbReference type="InParanoid" id="Q027T6"/>
<feature type="transmembrane region" description="Helical" evidence="1">
    <location>
        <begin position="131"/>
        <end position="151"/>
    </location>
</feature>
<evidence type="ECO:0000313" key="2">
    <source>
        <dbReference type="EMBL" id="ABJ82721.1"/>
    </source>
</evidence>
<dbReference type="HOGENOM" id="CLU_1585394_0_0_0"/>
<dbReference type="EMBL" id="CP000473">
    <property type="protein sequence ID" value="ABJ82721.1"/>
    <property type="molecule type" value="Genomic_DNA"/>
</dbReference>
<feature type="transmembrane region" description="Helical" evidence="1">
    <location>
        <begin position="55"/>
        <end position="78"/>
    </location>
</feature>
<keyword evidence="1" id="KW-0812">Transmembrane</keyword>
<gene>
    <name evidence="2" type="ordered locus">Acid_1731</name>
</gene>
<protein>
    <submittedName>
        <fullName evidence="2">Uncharacterized protein</fullName>
    </submittedName>
</protein>
<keyword evidence="1" id="KW-1133">Transmembrane helix</keyword>
<feature type="transmembrane region" description="Helical" evidence="1">
    <location>
        <begin position="32"/>
        <end position="48"/>
    </location>
</feature>
<organism evidence="2">
    <name type="scientific">Solibacter usitatus (strain Ellin6076)</name>
    <dbReference type="NCBI Taxonomy" id="234267"/>
    <lineage>
        <taxon>Bacteria</taxon>
        <taxon>Pseudomonadati</taxon>
        <taxon>Acidobacteriota</taxon>
        <taxon>Terriglobia</taxon>
        <taxon>Bryobacterales</taxon>
        <taxon>Solibacteraceae</taxon>
        <taxon>Candidatus Solibacter</taxon>
    </lineage>
</organism>